<feature type="region of interest" description="Disordered" evidence="1">
    <location>
        <begin position="136"/>
        <end position="158"/>
    </location>
</feature>
<protein>
    <recommendedName>
        <fullName evidence="3">DUF669 domain-containing protein</fullName>
    </recommendedName>
</protein>
<comment type="caution">
    <text evidence="2">The sequence shown here is derived from an EMBL/GenBank/DDBJ whole genome shotgun (WGS) entry which is preliminary data.</text>
</comment>
<dbReference type="EMBL" id="VSSQ01002802">
    <property type="protein sequence ID" value="MPM17466.1"/>
    <property type="molecule type" value="Genomic_DNA"/>
</dbReference>
<gene>
    <name evidence="2" type="ORF">SDC9_63856</name>
</gene>
<evidence type="ECO:0008006" key="3">
    <source>
        <dbReference type="Google" id="ProtNLM"/>
    </source>
</evidence>
<evidence type="ECO:0000313" key="2">
    <source>
        <dbReference type="EMBL" id="MPM17466.1"/>
    </source>
</evidence>
<accession>A0A644XMP9</accession>
<proteinExistence type="predicted"/>
<sequence length="158" mass="17298">MATLNFNANEVEPSTGFDPIPAGKYQAVITDSEMKPTKTGNGQYLQLEFEVIEGEYKNRKLWARLNLENANPDAVRIARADLSAICRAVNVPQPRDSVELHNLPLTVTVRCRKNQDDEIVNEIKGFAPRVSLSGAVAAKPAMPPAQTGSNSAPPWARK</sequence>
<organism evidence="2">
    <name type="scientific">bioreactor metagenome</name>
    <dbReference type="NCBI Taxonomy" id="1076179"/>
    <lineage>
        <taxon>unclassified sequences</taxon>
        <taxon>metagenomes</taxon>
        <taxon>ecological metagenomes</taxon>
    </lineage>
</organism>
<reference evidence="2" key="1">
    <citation type="submission" date="2019-08" db="EMBL/GenBank/DDBJ databases">
        <authorList>
            <person name="Kucharzyk K."/>
            <person name="Murdoch R.W."/>
            <person name="Higgins S."/>
            <person name="Loffler F."/>
        </authorList>
    </citation>
    <scope>NUCLEOTIDE SEQUENCE</scope>
</reference>
<evidence type="ECO:0000256" key="1">
    <source>
        <dbReference type="SAM" id="MobiDB-lite"/>
    </source>
</evidence>
<dbReference type="AlphaFoldDB" id="A0A644XMP9"/>
<name>A0A644XMP9_9ZZZZ</name>
<dbReference type="Pfam" id="PF05037">
    <property type="entry name" value="DUF669"/>
    <property type="match status" value="1"/>
</dbReference>
<dbReference type="InterPro" id="IPR007731">
    <property type="entry name" value="DUF669"/>
</dbReference>